<dbReference type="GO" id="GO:0004888">
    <property type="term" value="F:transmembrane signaling receptor activity"/>
    <property type="evidence" value="ECO:0007669"/>
    <property type="project" value="TreeGrafter"/>
</dbReference>
<dbReference type="Gene3D" id="2.60.40.10">
    <property type="entry name" value="Immunoglobulins"/>
    <property type="match status" value="3"/>
</dbReference>
<reference evidence="7" key="3">
    <citation type="submission" date="2025-09" db="UniProtKB">
        <authorList>
            <consortium name="Ensembl"/>
        </authorList>
    </citation>
    <scope>IDENTIFICATION</scope>
</reference>
<keyword evidence="2 4" id="KW-0812">Transmembrane</keyword>
<evidence type="ECO:0000259" key="6">
    <source>
        <dbReference type="PROSITE" id="PS50835"/>
    </source>
</evidence>
<dbReference type="SUPFAM" id="SSF48726">
    <property type="entry name" value="Immunoglobulin"/>
    <property type="match status" value="3"/>
</dbReference>
<organism evidence="7 8">
    <name type="scientific">Poecilia formosa</name>
    <name type="common">Amazon molly</name>
    <name type="synonym">Limia formosa</name>
    <dbReference type="NCBI Taxonomy" id="48698"/>
    <lineage>
        <taxon>Eukaryota</taxon>
        <taxon>Metazoa</taxon>
        <taxon>Chordata</taxon>
        <taxon>Craniata</taxon>
        <taxon>Vertebrata</taxon>
        <taxon>Euteleostomi</taxon>
        <taxon>Actinopterygii</taxon>
        <taxon>Neopterygii</taxon>
        <taxon>Teleostei</taxon>
        <taxon>Neoteleostei</taxon>
        <taxon>Acanthomorphata</taxon>
        <taxon>Ovalentaria</taxon>
        <taxon>Atherinomorphae</taxon>
        <taxon>Cyprinodontiformes</taxon>
        <taxon>Poeciliidae</taxon>
        <taxon>Poeciliinae</taxon>
        <taxon>Poecilia</taxon>
    </lineage>
</organism>
<dbReference type="SMART" id="SM00409">
    <property type="entry name" value="IG"/>
    <property type="match status" value="3"/>
</dbReference>
<evidence type="ECO:0000313" key="8">
    <source>
        <dbReference type="Proteomes" id="UP000028760"/>
    </source>
</evidence>
<keyword evidence="3 4" id="KW-0472">Membrane</keyword>
<reference evidence="8" key="1">
    <citation type="submission" date="2013-10" db="EMBL/GenBank/DDBJ databases">
        <authorList>
            <person name="Schartl M."/>
            <person name="Warren W."/>
        </authorList>
    </citation>
    <scope>NUCLEOTIDE SEQUENCE [LARGE SCALE GENOMIC DNA]</scope>
    <source>
        <strain evidence="8">female</strain>
    </source>
</reference>
<dbReference type="InterPro" id="IPR050671">
    <property type="entry name" value="CD300_family_receptors"/>
</dbReference>
<dbReference type="EMBL" id="AYCK01019198">
    <property type="status" value="NOT_ANNOTATED_CDS"/>
    <property type="molecule type" value="Genomic_DNA"/>
</dbReference>
<feature type="signal peptide" evidence="5">
    <location>
        <begin position="1"/>
        <end position="20"/>
    </location>
</feature>
<evidence type="ECO:0000256" key="4">
    <source>
        <dbReference type="SAM" id="Phobius"/>
    </source>
</evidence>
<dbReference type="InterPro" id="IPR013783">
    <property type="entry name" value="Ig-like_fold"/>
</dbReference>
<dbReference type="STRING" id="48698.ENSPFOP00000027582"/>
<evidence type="ECO:0000256" key="2">
    <source>
        <dbReference type="ARBA" id="ARBA00022692"/>
    </source>
</evidence>
<evidence type="ECO:0000256" key="1">
    <source>
        <dbReference type="ARBA" id="ARBA00004370"/>
    </source>
</evidence>
<dbReference type="InterPro" id="IPR036179">
    <property type="entry name" value="Ig-like_dom_sf"/>
</dbReference>
<dbReference type="InterPro" id="IPR013106">
    <property type="entry name" value="Ig_V-set"/>
</dbReference>
<feature type="chain" id="PRO_5001919998" description="Ig-like domain-containing protein" evidence="5">
    <location>
        <begin position="21"/>
        <end position="400"/>
    </location>
</feature>
<protein>
    <recommendedName>
        <fullName evidence="6">Ig-like domain-containing protein</fullName>
    </recommendedName>
</protein>
<dbReference type="PROSITE" id="PS51257">
    <property type="entry name" value="PROKAR_LIPOPROTEIN"/>
    <property type="match status" value="1"/>
</dbReference>
<dbReference type="InterPro" id="IPR007110">
    <property type="entry name" value="Ig-like_dom"/>
</dbReference>
<feature type="domain" description="Ig-like" evidence="6">
    <location>
        <begin position="231"/>
        <end position="325"/>
    </location>
</feature>
<reference evidence="7" key="2">
    <citation type="submission" date="2025-08" db="UniProtKB">
        <authorList>
            <consortium name="Ensembl"/>
        </authorList>
    </citation>
    <scope>IDENTIFICATION</scope>
</reference>
<dbReference type="GeneTree" id="ENSGT00950000182977"/>
<dbReference type="EMBL" id="AYCK01019199">
    <property type="status" value="NOT_ANNOTATED_CDS"/>
    <property type="molecule type" value="Genomic_DNA"/>
</dbReference>
<feature type="transmembrane region" description="Helical" evidence="4">
    <location>
        <begin position="379"/>
        <end position="399"/>
    </location>
</feature>
<dbReference type="InterPro" id="IPR003599">
    <property type="entry name" value="Ig_sub"/>
</dbReference>
<dbReference type="PANTHER" id="PTHR11860">
    <property type="entry name" value="POLYMERIC-IMMUNOGLOBULIN RECEPTOR"/>
    <property type="match status" value="1"/>
</dbReference>
<proteinExistence type="predicted"/>
<dbReference type="Ensembl" id="ENSPFOT00000022419.1">
    <property type="protein sequence ID" value="ENSPFOP00000027582.1"/>
    <property type="gene ID" value="ENSPFOG00000024113.1"/>
</dbReference>
<keyword evidence="4" id="KW-1133">Transmembrane helix</keyword>
<keyword evidence="5" id="KW-0732">Signal</keyword>
<keyword evidence="8" id="KW-1185">Reference proteome</keyword>
<dbReference type="AlphaFoldDB" id="A0A096M841"/>
<dbReference type="Proteomes" id="UP000028760">
    <property type="component" value="Unassembled WGS sequence"/>
</dbReference>
<sequence>MKMWSLYNLILMCTAMSCVTSDVIPVFGYVSSAARVSCPYPAGYEDYEKYLCKNDCNDDDDVLVKSKGNSNKYSIYDDQKALTFTVTISHLRFDDAGKYWCGVTRTGNDIYTEVKLEVANDRWVGTPTKIQGNEEGLVSINCSYKTDDDVNNLKYVCTGNRRSVCLQQAIITSNKRQNGRFKLTDDKNARVFTVTISRLSLRDSGSYLFGVQRNAGWDGFCAFELEVKDWCCVTSKYMKGIEGRQITWQCPYPREHRNNRMFICKGNQRSDCTDMMGQTRFAVHSVSSSSFSVSITNLEARDAGTYWCRSNSEWSVGSYIQVHLSVEKEQITENKVLKNLPKQKQMEVYQRQTTTVTAKVTTASPQTTTSIPDESDQGGALYGLFVGPPVLLMIVIIIIL</sequence>
<dbReference type="Pfam" id="PF07686">
    <property type="entry name" value="V-set"/>
    <property type="match status" value="3"/>
</dbReference>
<evidence type="ECO:0000256" key="5">
    <source>
        <dbReference type="SAM" id="SignalP"/>
    </source>
</evidence>
<evidence type="ECO:0000256" key="3">
    <source>
        <dbReference type="ARBA" id="ARBA00023136"/>
    </source>
</evidence>
<accession>A0A096M841</accession>
<dbReference type="PROSITE" id="PS50835">
    <property type="entry name" value="IG_LIKE"/>
    <property type="match status" value="1"/>
</dbReference>
<evidence type="ECO:0000313" key="7">
    <source>
        <dbReference type="Ensembl" id="ENSPFOP00000027582.1"/>
    </source>
</evidence>
<dbReference type="GO" id="GO:0005886">
    <property type="term" value="C:plasma membrane"/>
    <property type="evidence" value="ECO:0007669"/>
    <property type="project" value="TreeGrafter"/>
</dbReference>
<name>A0A096M841_POEFO</name>
<comment type="subcellular location">
    <subcellularLocation>
        <location evidence="1">Membrane</location>
    </subcellularLocation>
</comment>
<dbReference type="PANTHER" id="PTHR11860:SF118">
    <property type="entry name" value="CMRF35-LIKE MOLECULE 3-RELATED"/>
    <property type="match status" value="1"/>
</dbReference>
<dbReference type="eggNOG" id="ENOG502S7MA">
    <property type="taxonomic scope" value="Eukaryota"/>
</dbReference>